<dbReference type="Pfam" id="PF00877">
    <property type="entry name" value="NLPC_P60"/>
    <property type="match status" value="1"/>
</dbReference>
<keyword evidence="4" id="KW-0788">Thiol protease</keyword>
<dbReference type="InterPro" id="IPR000064">
    <property type="entry name" value="NLP_P60_dom"/>
</dbReference>
<proteinExistence type="inferred from homology"/>
<dbReference type="GO" id="GO:0008234">
    <property type="term" value="F:cysteine-type peptidase activity"/>
    <property type="evidence" value="ECO:0007669"/>
    <property type="project" value="UniProtKB-KW"/>
</dbReference>
<evidence type="ECO:0000313" key="7">
    <source>
        <dbReference type="Proteomes" id="UP000024816"/>
    </source>
</evidence>
<dbReference type="AlphaFoldDB" id="A0A059FGC3"/>
<dbReference type="InterPro" id="IPR011929">
    <property type="entry name" value="Phage_pept_NlpC/P60"/>
</dbReference>
<comment type="caution">
    <text evidence="6">The sequence shown here is derived from an EMBL/GenBank/DDBJ whole genome shotgun (WGS) entry which is preliminary data.</text>
</comment>
<dbReference type="Proteomes" id="UP000024816">
    <property type="component" value="Unassembled WGS sequence"/>
</dbReference>
<dbReference type="RefSeq" id="WP_035579115.1">
    <property type="nucleotide sequence ID" value="NZ_ARYJ01000003.1"/>
</dbReference>
<comment type="similarity">
    <text evidence="1">Belongs to the peptidase C40 family.</text>
</comment>
<dbReference type="eggNOG" id="COG0791">
    <property type="taxonomic scope" value="Bacteria"/>
</dbReference>
<gene>
    <name evidence="6" type="ORF">HJA_04972</name>
</gene>
<reference evidence="6 7" key="1">
    <citation type="journal article" date="2014" name="Antonie Van Leeuwenhoek">
        <title>Hyphomonas beringensis sp. nov. and Hyphomonas chukchiensis sp. nov., isolated from surface seawater of the Bering Sea and Chukchi Sea.</title>
        <authorList>
            <person name="Li C."/>
            <person name="Lai Q."/>
            <person name="Li G."/>
            <person name="Dong C."/>
            <person name="Wang J."/>
            <person name="Liao Y."/>
            <person name="Shao Z."/>
        </authorList>
    </citation>
    <scope>NUCLEOTIDE SEQUENCE [LARGE SCALE GENOMIC DNA]</scope>
    <source>
        <strain evidence="6 7">VP2</strain>
    </source>
</reference>
<evidence type="ECO:0000313" key="6">
    <source>
        <dbReference type="EMBL" id="KCZ89576.1"/>
    </source>
</evidence>
<dbReference type="EMBL" id="ARYJ01000003">
    <property type="protein sequence ID" value="KCZ89576.1"/>
    <property type="molecule type" value="Genomic_DNA"/>
</dbReference>
<organism evidence="6 7">
    <name type="scientific">Hyphomonas jannaschiana VP2</name>
    <dbReference type="NCBI Taxonomy" id="1280952"/>
    <lineage>
        <taxon>Bacteria</taxon>
        <taxon>Pseudomonadati</taxon>
        <taxon>Pseudomonadota</taxon>
        <taxon>Alphaproteobacteria</taxon>
        <taxon>Hyphomonadales</taxon>
        <taxon>Hyphomonadaceae</taxon>
        <taxon>Hyphomonas</taxon>
    </lineage>
</organism>
<evidence type="ECO:0000256" key="4">
    <source>
        <dbReference type="ARBA" id="ARBA00022807"/>
    </source>
</evidence>
<dbReference type="STRING" id="1280952.HJA_04972"/>
<keyword evidence="2" id="KW-0645">Protease</keyword>
<dbReference type="NCBIfam" id="TIGR02219">
    <property type="entry name" value="phage_NlpC_fam"/>
    <property type="match status" value="1"/>
</dbReference>
<dbReference type="PROSITE" id="PS51935">
    <property type="entry name" value="NLPC_P60"/>
    <property type="match status" value="1"/>
</dbReference>
<protein>
    <submittedName>
        <fullName evidence="6">Phage cell wall peptidase, NlpC/P60 family protein</fullName>
    </submittedName>
</protein>
<dbReference type="GO" id="GO:0006508">
    <property type="term" value="P:proteolysis"/>
    <property type="evidence" value="ECO:0007669"/>
    <property type="project" value="UniProtKB-KW"/>
</dbReference>
<dbReference type="OrthoDB" id="6058745at2"/>
<name>A0A059FGC3_9PROT</name>
<dbReference type="InterPro" id="IPR038765">
    <property type="entry name" value="Papain-like_cys_pep_sf"/>
</dbReference>
<evidence type="ECO:0000256" key="1">
    <source>
        <dbReference type="ARBA" id="ARBA00007074"/>
    </source>
</evidence>
<accession>A0A059FGC3</accession>
<keyword evidence="7" id="KW-1185">Reference proteome</keyword>
<evidence type="ECO:0000259" key="5">
    <source>
        <dbReference type="PROSITE" id="PS51935"/>
    </source>
</evidence>
<dbReference type="PATRIC" id="fig|1280952.3.peg.985"/>
<evidence type="ECO:0000256" key="3">
    <source>
        <dbReference type="ARBA" id="ARBA00022801"/>
    </source>
</evidence>
<keyword evidence="3" id="KW-0378">Hydrolase</keyword>
<evidence type="ECO:0000256" key="2">
    <source>
        <dbReference type="ARBA" id="ARBA00022670"/>
    </source>
</evidence>
<feature type="domain" description="NlpC/P60" evidence="5">
    <location>
        <begin position="1"/>
        <end position="139"/>
    </location>
</feature>
<dbReference type="SUPFAM" id="SSF54001">
    <property type="entry name" value="Cysteine proteinases"/>
    <property type="match status" value="1"/>
</dbReference>
<dbReference type="Gene3D" id="3.90.1720.10">
    <property type="entry name" value="endopeptidase domain like (from Nostoc punctiforme)"/>
    <property type="match status" value="1"/>
</dbReference>
<sequence length="143" mass="15389">MKRAEIVAAARGWIGTPYRHQASLKGAGCDCLGLVRGVWRELVGAEPEAAPAYSPDWAEALGEETLMEAARRHLLEVPVGAAGAGDVLLFRMAAGVPVKHCGIATGEGTLVHAYWGRSAVETRLVPWWQRRAVAAFRFPGVEE</sequence>